<organism evidence="1 2">
    <name type="scientific">Camellia lanceoleosa</name>
    <dbReference type="NCBI Taxonomy" id="1840588"/>
    <lineage>
        <taxon>Eukaryota</taxon>
        <taxon>Viridiplantae</taxon>
        <taxon>Streptophyta</taxon>
        <taxon>Embryophyta</taxon>
        <taxon>Tracheophyta</taxon>
        <taxon>Spermatophyta</taxon>
        <taxon>Magnoliopsida</taxon>
        <taxon>eudicotyledons</taxon>
        <taxon>Gunneridae</taxon>
        <taxon>Pentapetalae</taxon>
        <taxon>asterids</taxon>
        <taxon>Ericales</taxon>
        <taxon>Theaceae</taxon>
        <taxon>Camellia</taxon>
    </lineage>
</organism>
<reference evidence="1 2" key="1">
    <citation type="journal article" date="2022" name="Plant J.">
        <title>Chromosome-level genome of Camellia lanceoleosa provides a valuable resource for understanding genome evolution and self-incompatibility.</title>
        <authorList>
            <person name="Gong W."/>
            <person name="Xiao S."/>
            <person name="Wang L."/>
            <person name="Liao Z."/>
            <person name="Chang Y."/>
            <person name="Mo W."/>
            <person name="Hu G."/>
            <person name="Li W."/>
            <person name="Zhao G."/>
            <person name="Zhu H."/>
            <person name="Hu X."/>
            <person name="Ji K."/>
            <person name="Xiang X."/>
            <person name="Song Q."/>
            <person name="Yuan D."/>
            <person name="Jin S."/>
            <person name="Zhang L."/>
        </authorList>
    </citation>
    <scope>NUCLEOTIDE SEQUENCE [LARGE SCALE GENOMIC DNA]</scope>
    <source>
        <strain evidence="1">SQ_2022a</strain>
    </source>
</reference>
<dbReference type="EMBL" id="CM045761">
    <property type="protein sequence ID" value="KAI8014057.1"/>
    <property type="molecule type" value="Genomic_DNA"/>
</dbReference>
<protein>
    <submittedName>
        <fullName evidence="1">Vacuolar-sorting protein BRO1</fullName>
    </submittedName>
</protein>
<comment type="caution">
    <text evidence="1">The sequence shown here is derived from an EMBL/GenBank/DDBJ whole genome shotgun (WGS) entry which is preliminary data.</text>
</comment>
<dbReference type="Proteomes" id="UP001060215">
    <property type="component" value="Chromosome 4"/>
</dbReference>
<gene>
    <name evidence="1" type="ORF">LOK49_LG05G02008</name>
</gene>
<evidence type="ECO:0000313" key="1">
    <source>
        <dbReference type="EMBL" id="KAI8014057.1"/>
    </source>
</evidence>
<keyword evidence="2" id="KW-1185">Reference proteome</keyword>
<evidence type="ECO:0000313" key="2">
    <source>
        <dbReference type="Proteomes" id="UP001060215"/>
    </source>
</evidence>
<proteinExistence type="predicted"/>
<accession>A0ACC0HKG0</accession>
<name>A0ACC0HKG0_9ERIC</name>
<sequence length="138" mass="15792">MVDCSPPLLLSKPSTTPILPTPPQLRSDLERATVDSLTSRCDLIQSYYKALCAVESRFQISDDEDPVKVVTFTWHMMFNVGNVGGSQLMSVWRLSVDVDDVQCLKSDVHLRPDLMFETYEHQPKIIEPDVYHFRLVLH</sequence>